<keyword evidence="2" id="KW-0489">Methyltransferase</keyword>
<keyword evidence="2" id="KW-0808">Transferase</keyword>
<dbReference type="GO" id="GO:0008168">
    <property type="term" value="F:methyltransferase activity"/>
    <property type="evidence" value="ECO:0007669"/>
    <property type="project" value="UniProtKB-KW"/>
</dbReference>
<proteinExistence type="predicted"/>
<dbReference type="Pfam" id="PF13649">
    <property type="entry name" value="Methyltransf_25"/>
    <property type="match status" value="1"/>
</dbReference>
<evidence type="ECO:0000259" key="1">
    <source>
        <dbReference type="Pfam" id="PF13649"/>
    </source>
</evidence>
<dbReference type="SUPFAM" id="SSF53335">
    <property type="entry name" value="S-adenosyl-L-methionine-dependent methyltransferases"/>
    <property type="match status" value="1"/>
</dbReference>
<sequence length="178" mass="20164">MKNSFKDYETNLAKWEELVLNGDLIYPNEHVVRFIFKNKFQSALDFGCATGRHLECLNRAGVKKIIGVDINQKPLEVAFARLNECVEMGGGRLILLNNKNKSLKDIIGGTKVDAILSWGVLHLFTPNIVVNLLSEFKNHLNKNGKILVNFRTQNDSLKNDAINLEPNVYKVTKESHKD</sequence>
<dbReference type="InterPro" id="IPR029063">
    <property type="entry name" value="SAM-dependent_MTases_sf"/>
</dbReference>
<dbReference type="EMBL" id="AM286431">
    <property type="protein sequence ID" value="CAL15017.1"/>
    <property type="molecule type" value="Genomic_DNA"/>
</dbReference>
<dbReference type="CDD" id="cd02440">
    <property type="entry name" value="AdoMet_MTases"/>
    <property type="match status" value="1"/>
</dbReference>
<reference evidence="2" key="1">
    <citation type="journal article" date="2007" name="Clin. Microbiol. Infect.">
        <title>Discovery of insertion element ISCfe1: a new tool for Campylobacter fetus subspecies differentiation.</title>
        <authorList>
            <person name="Abril C.E."/>
            <person name="Vilei E.M."/>
            <person name="Brodard I."/>
            <person name="Burnens A."/>
            <person name="Frey J."/>
            <person name="Miserez R."/>
        </authorList>
    </citation>
    <scope>NUCLEOTIDE SEQUENCE</scope>
    <source>
        <strain evidence="2">NCTC 10354</strain>
    </source>
</reference>
<dbReference type="AlphaFoldDB" id="A6PYD5"/>
<name>A6PYD5_CAMFE</name>
<organism evidence="2">
    <name type="scientific">Campylobacter fetus subsp. venerealis</name>
    <dbReference type="NCBI Taxonomy" id="32020"/>
    <lineage>
        <taxon>Bacteria</taxon>
        <taxon>Pseudomonadati</taxon>
        <taxon>Campylobacterota</taxon>
        <taxon>Epsilonproteobacteria</taxon>
        <taxon>Campylobacterales</taxon>
        <taxon>Campylobacteraceae</taxon>
        <taxon>Campylobacter</taxon>
    </lineage>
</organism>
<feature type="domain" description="Methyltransferase" evidence="1">
    <location>
        <begin position="44"/>
        <end position="144"/>
    </location>
</feature>
<dbReference type="InterPro" id="IPR041698">
    <property type="entry name" value="Methyltransf_25"/>
</dbReference>
<dbReference type="GO" id="GO:0032259">
    <property type="term" value="P:methylation"/>
    <property type="evidence" value="ECO:0007669"/>
    <property type="project" value="UniProtKB-KW"/>
</dbReference>
<accession>A6PYD5</accession>
<dbReference type="Gene3D" id="3.40.50.150">
    <property type="entry name" value="Vaccinia Virus protein VP39"/>
    <property type="match status" value="1"/>
</dbReference>
<feature type="non-terminal residue" evidence="2">
    <location>
        <position position="178"/>
    </location>
</feature>
<gene>
    <name evidence="2" type="primary">smtA</name>
</gene>
<evidence type="ECO:0000313" key="2">
    <source>
        <dbReference type="EMBL" id="CAL15017.1"/>
    </source>
</evidence>
<protein>
    <submittedName>
        <fullName evidence="2">Putative SAM-dependent methyltransferase</fullName>
    </submittedName>
</protein>